<evidence type="ECO:0000256" key="9">
    <source>
        <dbReference type="ARBA" id="ARBA00023033"/>
    </source>
</evidence>
<comment type="cofactor">
    <cofactor evidence="1">
        <name>Cu(2+)</name>
        <dbReference type="ChEBI" id="CHEBI:29036"/>
    </cofactor>
</comment>
<evidence type="ECO:0000256" key="2">
    <source>
        <dbReference type="ARBA" id="ARBA00004613"/>
    </source>
</evidence>
<feature type="signal peptide" evidence="16">
    <location>
        <begin position="1"/>
        <end position="19"/>
    </location>
</feature>
<evidence type="ECO:0000256" key="7">
    <source>
        <dbReference type="ARBA" id="ARBA00023002"/>
    </source>
</evidence>
<dbReference type="EC" id="1.14.99.56" evidence="15"/>
<dbReference type="Pfam" id="PF03443">
    <property type="entry name" value="AA9"/>
    <property type="match status" value="1"/>
</dbReference>
<evidence type="ECO:0000313" key="19">
    <source>
        <dbReference type="Proteomes" id="UP000800200"/>
    </source>
</evidence>
<organism evidence="18 19">
    <name type="scientific">Zopfia rhizophila CBS 207.26</name>
    <dbReference type="NCBI Taxonomy" id="1314779"/>
    <lineage>
        <taxon>Eukaryota</taxon>
        <taxon>Fungi</taxon>
        <taxon>Dikarya</taxon>
        <taxon>Ascomycota</taxon>
        <taxon>Pezizomycotina</taxon>
        <taxon>Dothideomycetes</taxon>
        <taxon>Dothideomycetes incertae sedis</taxon>
        <taxon>Zopfiaceae</taxon>
        <taxon>Zopfia</taxon>
    </lineage>
</organism>
<evidence type="ECO:0000256" key="5">
    <source>
        <dbReference type="ARBA" id="ARBA00022729"/>
    </source>
</evidence>
<dbReference type="InterPro" id="IPR005103">
    <property type="entry name" value="AA9_LPMO"/>
</dbReference>
<evidence type="ECO:0000256" key="12">
    <source>
        <dbReference type="ARBA" id="ARBA00023326"/>
    </source>
</evidence>
<evidence type="ECO:0000256" key="1">
    <source>
        <dbReference type="ARBA" id="ARBA00001973"/>
    </source>
</evidence>
<evidence type="ECO:0000256" key="6">
    <source>
        <dbReference type="ARBA" id="ARBA00023001"/>
    </source>
</evidence>
<dbReference type="AlphaFoldDB" id="A0A6A6EC19"/>
<keyword evidence="9 18" id="KW-0503">Monooxygenase</keyword>
<evidence type="ECO:0000256" key="4">
    <source>
        <dbReference type="ARBA" id="ARBA00022723"/>
    </source>
</evidence>
<dbReference type="PANTHER" id="PTHR33353">
    <property type="entry name" value="PUTATIVE (AFU_ORTHOLOGUE AFUA_1G12560)-RELATED"/>
    <property type="match status" value="1"/>
</dbReference>
<feature type="domain" description="Auxiliary Activity family 9 catalytic" evidence="17">
    <location>
        <begin position="20"/>
        <end position="240"/>
    </location>
</feature>
<evidence type="ECO:0000256" key="15">
    <source>
        <dbReference type="ARBA" id="ARBA00047174"/>
    </source>
</evidence>
<dbReference type="GO" id="GO:0046872">
    <property type="term" value="F:metal ion binding"/>
    <property type="evidence" value="ECO:0007669"/>
    <property type="project" value="UniProtKB-KW"/>
</dbReference>
<dbReference type="GO" id="GO:0004497">
    <property type="term" value="F:monooxygenase activity"/>
    <property type="evidence" value="ECO:0007669"/>
    <property type="project" value="UniProtKB-KW"/>
</dbReference>
<reference evidence="18" key="1">
    <citation type="journal article" date="2020" name="Stud. Mycol.">
        <title>101 Dothideomycetes genomes: a test case for predicting lifestyles and emergence of pathogens.</title>
        <authorList>
            <person name="Haridas S."/>
            <person name="Albert R."/>
            <person name="Binder M."/>
            <person name="Bloem J."/>
            <person name="Labutti K."/>
            <person name="Salamov A."/>
            <person name="Andreopoulos B."/>
            <person name="Baker S."/>
            <person name="Barry K."/>
            <person name="Bills G."/>
            <person name="Bluhm B."/>
            <person name="Cannon C."/>
            <person name="Castanera R."/>
            <person name="Culley D."/>
            <person name="Daum C."/>
            <person name="Ezra D."/>
            <person name="Gonzalez J."/>
            <person name="Henrissat B."/>
            <person name="Kuo A."/>
            <person name="Liang C."/>
            <person name="Lipzen A."/>
            <person name="Lutzoni F."/>
            <person name="Magnuson J."/>
            <person name="Mondo S."/>
            <person name="Nolan M."/>
            <person name="Ohm R."/>
            <person name="Pangilinan J."/>
            <person name="Park H.-J."/>
            <person name="Ramirez L."/>
            <person name="Alfaro M."/>
            <person name="Sun H."/>
            <person name="Tritt A."/>
            <person name="Yoshinaga Y."/>
            <person name="Zwiers L.-H."/>
            <person name="Turgeon B."/>
            <person name="Goodwin S."/>
            <person name="Spatafora J."/>
            <person name="Crous P."/>
            <person name="Grigoriev I."/>
        </authorList>
    </citation>
    <scope>NUCLEOTIDE SEQUENCE</scope>
    <source>
        <strain evidence="18">CBS 207.26</strain>
    </source>
</reference>
<comment type="catalytic activity">
    <reaction evidence="14">
        <text>[(1-&gt;4)-beta-D-glucosyl]n+m + reduced acceptor + O2 = 4-dehydro-beta-D-glucosyl-[(1-&gt;4)-beta-D-glucosyl]n-1 + [(1-&gt;4)-beta-D-glucosyl]m + acceptor + H2O.</text>
        <dbReference type="EC" id="1.14.99.56"/>
    </reaction>
</comment>
<keyword evidence="3" id="KW-0964">Secreted</keyword>
<evidence type="ECO:0000256" key="16">
    <source>
        <dbReference type="SAM" id="SignalP"/>
    </source>
</evidence>
<evidence type="ECO:0000256" key="11">
    <source>
        <dbReference type="ARBA" id="ARBA00023277"/>
    </source>
</evidence>
<keyword evidence="10" id="KW-1015">Disulfide bond</keyword>
<keyword evidence="8" id="KW-0186">Copper</keyword>
<keyword evidence="19" id="KW-1185">Reference proteome</keyword>
<keyword evidence="12" id="KW-0624">Polysaccharide degradation</keyword>
<keyword evidence="5 16" id="KW-0732">Signal</keyword>
<comment type="similarity">
    <text evidence="13">Belongs to the polysaccharide monooxygenase AA9 family.</text>
</comment>
<keyword evidence="11" id="KW-0119">Carbohydrate metabolism</keyword>
<name>A0A6A6EC19_9PEZI</name>
<accession>A0A6A6EC19</accession>
<comment type="subcellular location">
    <subcellularLocation>
        <location evidence="2">Secreted</location>
    </subcellularLocation>
</comment>
<keyword evidence="6" id="KW-0136">Cellulose degradation</keyword>
<dbReference type="PANTHER" id="PTHR33353:SF10">
    <property type="entry name" value="ENDO-BETA-1,4-GLUCANASE D"/>
    <property type="match status" value="1"/>
</dbReference>
<protein>
    <recommendedName>
        <fullName evidence="15">lytic cellulose monooxygenase (C4-dehydrogenating)</fullName>
        <ecNumber evidence="15">1.14.99.56</ecNumber>
    </recommendedName>
</protein>
<evidence type="ECO:0000256" key="14">
    <source>
        <dbReference type="ARBA" id="ARBA00045077"/>
    </source>
</evidence>
<dbReference type="GO" id="GO:0030245">
    <property type="term" value="P:cellulose catabolic process"/>
    <property type="evidence" value="ECO:0007669"/>
    <property type="project" value="UniProtKB-KW"/>
</dbReference>
<dbReference type="CDD" id="cd21175">
    <property type="entry name" value="LPMO_AA9"/>
    <property type="match status" value="1"/>
</dbReference>
<evidence type="ECO:0000256" key="3">
    <source>
        <dbReference type="ARBA" id="ARBA00022525"/>
    </source>
</evidence>
<dbReference type="Gene3D" id="2.70.50.70">
    <property type="match status" value="1"/>
</dbReference>
<dbReference type="InterPro" id="IPR049892">
    <property type="entry name" value="AA9"/>
</dbReference>
<evidence type="ECO:0000313" key="18">
    <source>
        <dbReference type="EMBL" id="KAF2188733.1"/>
    </source>
</evidence>
<evidence type="ECO:0000256" key="8">
    <source>
        <dbReference type="ARBA" id="ARBA00023008"/>
    </source>
</evidence>
<evidence type="ECO:0000256" key="13">
    <source>
        <dbReference type="ARBA" id="ARBA00044502"/>
    </source>
</evidence>
<sequence length="252" mass="27206">MRSLTIGSVISSLVAGVFSHGHLVSVVMNSASYTAFLPVATPDFTRAPPSIVRRIGGDGPVLDISSKDITCNFNAEPIADNGVSRTGPVTAGSKIDMIWNGWPHSGPILTYMAKCSGDGGCGNFTGREGNAWFKVDEMGWDATTEAWATQVLFDQKFRWTFTVPACLTPGEYLVRHEIIALSDCKTPGKCQFYPECFQVKVLGSGTTDVEAAARVGFPGAYKKDDPGILWDTNSRNPEDYVMPGPKVWKCPA</sequence>
<proteinExistence type="inferred from homology"/>
<evidence type="ECO:0000256" key="10">
    <source>
        <dbReference type="ARBA" id="ARBA00023157"/>
    </source>
</evidence>
<dbReference type="GO" id="GO:0005576">
    <property type="term" value="C:extracellular region"/>
    <property type="evidence" value="ECO:0007669"/>
    <property type="project" value="UniProtKB-SubCell"/>
</dbReference>
<keyword evidence="4" id="KW-0479">Metal-binding</keyword>
<evidence type="ECO:0000259" key="17">
    <source>
        <dbReference type="Pfam" id="PF03443"/>
    </source>
</evidence>
<keyword evidence="7" id="KW-0560">Oxidoreductase</keyword>
<dbReference type="EMBL" id="ML994623">
    <property type="protein sequence ID" value="KAF2188733.1"/>
    <property type="molecule type" value="Genomic_DNA"/>
</dbReference>
<dbReference type="Proteomes" id="UP000800200">
    <property type="component" value="Unassembled WGS sequence"/>
</dbReference>
<feature type="chain" id="PRO_5025468543" description="lytic cellulose monooxygenase (C4-dehydrogenating)" evidence="16">
    <location>
        <begin position="20"/>
        <end position="252"/>
    </location>
</feature>
<dbReference type="OrthoDB" id="4849160at2759"/>
<gene>
    <name evidence="18" type="ORF">K469DRAFT_684721</name>
</gene>